<evidence type="ECO:0000256" key="1">
    <source>
        <dbReference type="ARBA" id="ARBA00004123"/>
    </source>
</evidence>
<keyword evidence="2" id="KW-0805">Transcription regulation</keyword>
<accession>A0AAN8VAC0</accession>
<evidence type="ECO:0000256" key="8">
    <source>
        <dbReference type="SAM" id="MobiDB-lite"/>
    </source>
</evidence>
<evidence type="ECO:0000256" key="5">
    <source>
        <dbReference type="ARBA" id="ARBA00023163"/>
    </source>
</evidence>
<comment type="subcellular location">
    <subcellularLocation>
        <location evidence="1">Nucleus</location>
    </subcellularLocation>
</comment>
<dbReference type="GO" id="GO:0005634">
    <property type="term" value="C:nucleus"/>
    <property type="evidence" value="ECO:0007669"/>
    <property type="project" value="UniProtKB-SubCell"/>
</dbReference>
<keyword evidence="4" id="KW-0010">Activator</keyword>
<dbReference type="Gene3D" id="3.30.730.10">
    <property type="entry name" value="AP2/ERF domain"/>
    <property type="match status" value="1"/>
</dbReference>
<feature type="domain" description="AP2/ERF" evidence="9">
    <location>
        <begin position="93"/>
        <end position="150"/>
    </location>
</feature>
<comment type="caution">
    <text evidence="10">The sequence shown here is derived from an EMBL/GenBank/DDBJ whole genome shotgun (WGS) entry which is preliminary data.</text>
</comment>
<comment type="similarity">
    <text evidence="7">Belongs to the AP2/ERF transcription factor family. ERF subfamily.</text>
</comment>
<feature type="region of interest" description="Disordered" evidence="8">
    <location>
        <begin position="1"/>
        <end position="33"/>
    </location>
</feature>
<keyword evidence="3" id="KW-0238">DNA-binding</keyword>
<keyword evidence="6" id="KW-0539">Nucleus</keyword>
<evidence type="ECO:0000256" key="3">
    <source>
        <dbReference type="ARBA" id="ARBA00023125"/>
    </source>
</evidence>
<dbReference type="PANTHER" id="PTHR31985:SF311">
    <property type="entry name" value="AP2_ERF DOMAIN-CONTAINING PROTEIN"/>
    <property type="match status" value="1"/>
</dbReference>
<gene>
    <name evidence="10" type="ORF">RJ641_008155</name>
</gene>
<dbReference type="InterPro" id="IPR051032">
    <property type="entry name" value="AP2/ERF_TF_ERF_subfamily"/>
</dbReference>
<dbReference type="FunFam" id="3.30.730.10:FF:000001">
    <property type="entry name" value="Ethylene-responsive transcription factor 2"/>
    <property type="match status" value="1"/>
</dbReference>
<evidence type="ECO:0000256" key="4">
    <source>
        <dbReference type="ARBA" id="ARBA00023159"/>
    </source>
</evidence>
<dbReference type="CDD" id="cd00018">
    <property type="entry name" value="AP2"/>
    <property type="match status" value="1"/>
</dbReference>
<evidence type="ECO:0000313" key="11">
    <source>
        <dbReference type="Proteomes" id="UP001370490"/>
    </source>
</evidence>
<evidence type="ECO:0000256" key="6">
    <source>
        <dbReference type="ARBA" id="ARBA00023242"/>
    </source>
</evidence>
<dbReference type="Proteomes" id="UP001370490">
    <property type="component" value="Unassembled WGS sequence"/>
</dbReference>
<evidence type="ECO:0000256" key="7">
    <source>
        <dbReference type="ARBA" id="ARBA00024343"/>
    </source>
</evidence>
<dbReference type="AlphaFoldDB" id="A0AAN8VAC0"/>
<dbReference type="InterPro" id="IPR036955">
    <property type="entry name" value="AP2/ERF_dom_sf"/>
</dbReference>
<dbReference type="PROSITE" id="PS51032">
    <property type="entry name" value="AP2_ERF"/>
    <property type="match status" value="1"/>
</dbReference>
<sequence>MPKRLSNAMEEPLNIDIEAQNSSPSSPSTSSSTAAAASAVTAISKSSLALTSRNMQNGTPKGKCRKNQLEILGNGVENKLRPCKNESSLKHPTYRGVRMRNWGKWVSEIREPRKNSRIWLGTFNTAEMAARAHDVAALTIKGSSAYLNFPELADLLPRPATNSRKDIQAAAAKAAAAIFEQAEPGHHELPVSVDHSNDHQSPIDDDTFFNLPDLLIDFSHTMSELLHPSLWDSHVGVDVELRFEEPILWDYN</sequence>
<dbReference type="InterPro" id="IPR016177">
    <property type="entry name" value="DNA-bd_dom_sf"/>
</dbReference>
<name>A0AAN8VAC0_9MAGN</name>
<evidence type="ECO:0000313" key="10">
    <source>
        <dbReference type="EMBL" id="KAK6926436.1"/>
    </source>
</evidence>
<dbReference type="PANTHER" id="PTHR31985">
    <property type="entry name" value="ETHYLENE-RESPONSIVE TRANSCRIPTION FACTOR ERF042-RELATED"/>
    <property type="match status" value="1"/>
</dbReference>
<proteinExistence type="inferred from homology"/>
<evidence type="ECO:0000259" key="9">
    <source>
        <dbReference type="PROSITE" id="PS51032"/>
    </source>
</evidence>
<keyword evidence="5" id="KW-0804">Transcription</keyword>
<reference evidence="10 11" key="1">
    <citation type="submission" date="2023-12" db="EMBL/GenBank/DDBJ databases">
        <title>A high-quality genome assembly for Dillenia turbinata (Dilleniales).</title>
        <authorList>
            <person name="Chanderbali A."/>
        </authorList>
    </citation>
    <scope>NUCLEOTIDE SEQUENCE [LARGE SCALE GENOMIC DNA]</scope>
    <source>
        <strain evidence="10">LSX21</strain>
        <tissue evidence="10">Leaf</tissue>
    </source>
</reference>
<keyword evidence="11" id="KW-1185">Reference proteome</keyword>
<dbReference type="GO" id="GO:0003677">
    <property type="term" value="F:DNA binding"/>
    <property type="evidence" value="ECO:0007669"/>
    <property type="project" value="UniProtKB-KW"/>
</dbReference>
<feature type="compositionally biased region" description="Low complexity" evidence="8">
    <location>
        <begin position="22"/>
        <end position="33"/>
    </location>
</feature>
<dbReference type="GO" id="GO:0003700">
    <property type="term" value="F:DNA-binding transcription factor activity"/>
    <property type="evidence" value="ECO:0007669"/>
    <property type="project" value="InterPro"/>
</dbReference>
<dbReference type="SUPFAM" id="SSF54171">
    <property type="entry name" value="DNA-binding domain"/>
    <property type="match status" value="1"/>
</dbReference>
<organism evidence="10 11">
    <name type="scientific">Dillenia turbinata</name>
    <dbReference type="NCBI Taxonomy" id="194707"/>
    <lineage>
        <taxon>Eukaryota</taxon>
        <taxon>Viridiplantae</taxon>
        <taxon>Streptophyta</taxon>
        <taxon>Embryophyta</taxon>
        <taxon>Tracheophyta</taxon>
        <taxon>Spermatophyta</taxon>
        <taxon>Magnoliopsida</taxon>
        <taxon>eudicotyledons</taxon>
        <taxon>Gunneridae</taxon>
        <taxon>Pentapetalae</taxon>
        <taxon>Dilleniales</taxon>
        <taxon>Dilleniaceae</taxon>
        <taxon>Dillenia</taxon>
    </lineage>
</organism>
<dbReference type="SMART" id="SM00380">
    <property type="entry name" value="AP2"/>
    <property type="match status" value="1"/>
</dbReference>
<dbReference type="EMBL" id="JBAMMX010000015">
    <property type="protein sequence ID" value="KAK6926436.1"/>
    <property type="molecule type" value="Genomic_DNA"/>
</dbReference>
<dbReference type="PRINTS" id="PR00367">
    <property type="entry name" value="ETHRSPELEMNT"/>
</dbReference>
<protein>
    <submittedName>
        <fullName evidence="10">AP2/ERF domain</fullName>
    </submittedName>
</protein>
<dbReference type="Pfam" id="PF00847">
    <property type="entry name" value="AP2"/>
    <property type="match status" value="1"/>
</dbReference>
<dbReference type="InterPro" id="IPR001471">
    <property type="entry name" value="AP2/ERF_dom"/>
</dbReference>
<evidence type="ECO:0000256" key="2">
    <source>
        <dbReference type="ARBA" id="ARBA00023015"/>
    </source>
</evidence>